<keyword evidence="4" id="KW-1185">Reference proteome</keyword>
<evidence type="ECO:0000259" key="2">
    <source>
        <dbReference type="Pfam" id="PF03781"/>
    </source>
</evidence>
<dbReference type="Pfam" id="PF03781">
    <property type="entry name" value="FGE-sulfatase"/>
    <property type="match status" value="1"/>
</dbReference>
<feature type="domain" description="Sulfatase-modifying factor enzyme-like" evidence="2">
    <location>
        <begin position="106"/>
        <end position="312"/>
    </location>
</feature>
<dbReference type="EMBL" id="WTPX01000001">
    <property type="protein sequence ID" value="NNJ24018.1"/>
    <property type="molecule type" value="Genomic_DNA"/>
</dbReference>
<reference evidence="3 4" key="1">
    <citation type="journal article" date="2020" name="Syst. Appl. Microbiol.">
        <title>Alienimonas chondri sp. nov., a novel planctomycete isolated from the biofilm of the red alga Chondrus crispus.</title>
        <authorList>
            <person name="Vitorino I."/>
            <person name="Albuquerque L."/>
            <person name="Wiegand S."/>
            <person name="Kallscheuer N."/>
            <person name="da Costa M.S."/>
            <person name="Lobo-da-Cunha A."/>
            <person name="Jogler C."/>
            <person name="Lage O.M."/>
        </authorList>
    </citation>
    <scope>NUCLEOTIDE SEQUENCE [LARGE SCALE GENOMIC DNA]</scope>
    <source>
        <strain evidence="3 4">LzC2</strain>
    </source>
</reference>
<comment type="caution">
    <text evidence="3">The sequence shown here is derived from an EMBL/GenBank/DDBJ whole genome shotgun (WGS) entry which is preliminary data.</text>
</comment>
<dbReference type="PANTHER" id="PTHR23150">
    <property type="entry name" value="SULFATASE MODIFYING FACTOR 1, 2"/>
    <property type="match status" value="1"/>
</dbReference>
<name>A0ABX1V816_9PLAN</name>
<organism evidence="3 4">
    <name type="scientific">Alienimonas chondri</name>
    <dbReference type="NCBI Taxonomy" id="2681879"/>
    <lineage>
        <taxon>Bacteria</taxon>
        <taxon>Pseudomonadati</taxon>
        <taxon>Planctomycetota</taxon>
        <taxon>Planctomycetia</taxon>
        <taxon>Planctomycetales</taxon>
        <taxon>Planctomycetaceae</taxon>
        <taxon>Alienimonas</taxon>
    </lineage>
</organism>
<dbReference type="Gene3D" id="3.90.1580.10">
    <property type="entry name" value="paralog of FGE (formylglycine-generating enzyme)"/>
    <property type="match status" value="1"/>
</dbReference>
<dbReference type="PANTHER" id="PTHR23150:SF19">
    <property type="entry name" value="FORMYLGLYCINE-GENERATING ENZYME"/>
    <property type="match status" value="1"/>
</dbReference>
<evidence type="ECO:0000256" key="1">
    <source>
        <dbReference type="SAM" id="MobiDB-lite"/>
    </source>
</evidence>
<dbReference type="InterPro" id="IPR005532">
    <property type="entry name" value="SUMF_dom"/>
</dbReference>
<evidence type="ECO:0000313" key="4">
    <source>
        <dbReference type="Proteomes" id="UP000609651"/>
    </source>
</evidence>
<dbReference type="GO" id="GO:0016491">
    <property type="term" value="F:oxidoreductase activity"/>
    <property type="evidence" value="ECO:0007669"/>
    <property type="project" value="UniProtKB-KW"/>
</dbReference>
<dbReference type="EC" id="1.14.99.-" evidence="3"/>
<keyword evidence="3" id="KW-0560">Oxidoreductase</keyword>
<proteinExistence type="predicted"/>
<evidence type="ECO:0000313" key="3">
    <source>
        <dbReference type="EMBL" id="NNJ24018.1"/>
    </source>
</evidence>
<feature type="region of interest" description="Disordered" evidence="1">
    <location>
        <begin position="264"/>
        <end position="285"/>
    </location>
</feature>
<dbReference type="InterPro" id="IPR051043">
    <property type="entry name" value="Sulfatase_Mod_Factor_Kinase"/>
</dbReference>
<dbReference type="InterPro" id="IPR042095">
    <property type="entry name" value="SUMF_sf"/>
</dbReference>
<protein>
    <submittedName>
        <fullName evidence="3">Hercynine oxygenase</fullName>
        <ecNumber evidence="3">1.14.99.-</ecNumber>
    </submittedName>
</protein>
<dbReference type="InterPro" id="IPR016187">
    <property type="entry name" value="CTDL_fold"/>
</dbReference>
<accession>A0ABX1V816</accession>
<sequence length="335" mass="35594">MRALPEGAARYAIIPPAEGADETPADRANFVVTGAVRGPVDAVRRPVLAETAGPDGRFPIESIPAPPGGAPGSTPEGFEAIPARGAGPGGLPRRMRDVQDDMPVCLVPAGIVRLGSPDDEQRPEVYVGAFYMDQHEVTVGQFRRFLEESGERTAPPINIDGDDDLPALGVPWRSAFLYAKWAGRSLPTEAEWVRAARGDDDFQYPWGNAQAVFGVSREPGQIDPVMSFRIDRSPFGIYDLAGNAGEWTVQTFAEDPLRGERTDAAGVYRNPDRGSGAGGTKAVRGLGEGWNADRRAGLEGTEEVKQVGFRCVFRLTVDGTPGGDPLPSVGGGAGR</sequence>
<dbReference type="Proteomes" id="UP000609651">
    <property type="component" value="Unassembled WGS sequence"/>
</dbReference>
<dbReference type="SUPFAM" id="SSF56436">
    <property type="entry name" value="C-type lectin-like"/>
    <property type="match status" value="1"/>
</dbReference>
<gene>
    <name evidence="3" type="primary">egtB_1</name>
    <name evidence="3" type="ORF">LzC2_00650</name>
</gene>